<dbReference type="GO" id="GO:0016020">
    <property type="term" value="C:membrane"/>
    <property type="evidence" value="ECO:0007669"/>
    <property type="project" value="GOC"/>
</dbReference>
<dbReference type="Proteomes" id="UP000823637">
    <property type="component" value="Unassembled WGS sequence"/>
</dbReference>
<evidence type="ECO:0000259" key="5">
    <source>
        <dbReference type="Pfam" id="PF02055"/>
    </source>
</evidence>
<organism evidence="7 8">
    <name type="scientific">Candidatus Enterocola intestinipullorum</name>
    <dbReference type="NCBI Taxonomy" id="2840783"/>
    <lineage>
        <taxon>Bacteria</taxon>
        <taxon>Pseudomonadati</taxon>
        <taxon>Bacteroidota</taxon>
        <taxon>Bacteroidia</taxon>
        <taxon>Bacteroidales</taxon>
        <taxon>Candidatus Enterocola</taxon>
    </lineage>
</organism>
<evidence type="ECO:0000256" key="1">
    <source>
        <dbReference type="ARBA" id="ARBA00005382"/>
    </source>
</evidence>
<dbReference type="PANTHER" id="PTHR11069">
    <property type="entry name" value="GLUCOSYLCERAMIDASE"/>
    <property type="match status" value="1"/>
</dbReference>
<reference evidence="7" key="1">
    <citation type="submission" date="2020-10" db="EMBL/GenBank/DDBJ databases">
        <authorList>
            <person name="Gilroy R."/>
        </authorList>
    </citation>
    <scope>NUCLEOTIDE SEQUENCE</scope>
    <source>
        <strain evidence="7">D3-1215</strain>
    </source>
</reference>
<keyword evidence="3 4" id="KW-0378">Hydrolase</keyword>
<feature type="domain" description="Glycosyl hydrolase family 30 beta sandwich" evidence="6">
    <location>
        <begin position="458"/>
        <end position="511"/>
    </location>
</feature>
<evidence type="ECO:0000256" key="2">
    <source>
        <dbReference type="ARBA" id="ARBA00022729"/>
    </source>
</evidence>
<comment type="caution">
    <text evidence="7">The sequence shown here is derived from an EMBL/GenBank/DDBJ whole genome shotgun (WGS) entry which is preliminary data.</text>
</comment>
<protein>
    <submittedName>
        <fullName evidence="7">Glycoside hydrolase family 30 protein</fullName>
    </submittedName>
</protein>
<evidence type="ECO:0000313" key="7">
    <source>
        <dbReference type="EMBL" id="MBO8447244.1"/>
    </source>
</evidence>
<dbReference type="PANTHER" id="PTHR11069:SF23">
    <property type="entry name" value="LYSOSOMAL ACID GLUCOSYLCERAMIDASE"/>
    <property type="match status" value="1"/>
</dbReference>
<dbReference type="PROSITE" id="PS51257">
    <property type="entry name" value="PROKAR_LIPOPROTEIN"/>
    <property type="match status" value="1"/>
</dbReference>
<name>A0A9D9EGI9_9BACT</name>
<evidence type="ECO:0000259" key="6">
    <source>
        <dbReference type="Pfam" id="PF17189"/>
    </source>
</evidence>
<gene>
    <name evidence="7" type="ORF">IAC32_05825</name>
</gene>
<dbReference type="InterPro" id="IPR017853">
    <property type="entry name" value="GH"/>
</dbReference>
<keyword evidence="2" id="KW-0732">Signal</keyword>
<dbReference type="Gene3D" id="3.20.20.80">
    <property type="entry name" value="Glycosidases"/>
    <property type="match status" value="1"/>
</dbReference>
<dbReference type="GO" id="GO:0004348">
    <property type="term" value="F:glucosylceramidase activity"/>
    <property type="evidence" value="ECO:0007669"/>
    <property type="project" value="InterPro"/>
</dbReference>
<proteinExistence type="inferred from homology"/>
<dbReference type="Pfam" id="PF17189">
    <property type="entry name" value="Glyco_hydro_30C"/>
    <property type="match status" value="1"/>
</dbReference>
<feature type="domain" description="Glycosyl hydrolase family 30 TIM-barrel" evidence="5">
    <location>
        <begin position="380"/>
        <end position="443"/>
    </location>
</feature>
<evidence type="ECO:0000313" key="8">
    <source>
        <dbReference type="Proteomes" id="UP000823637"/>
    </source>
</evidence>
<evidence type="ECO:0000256" key="3">
    <source>
        <dbReference type="ARBA" id="ARBA00022801"/>
    </source>
</evidence>
<sequence length="517" mass="58236">MKRIFLLPAAAIVLIAASCTKTVKINHDLPLYEVKMDDKRQVLDGIGSSMTESSAYVLACLDPADRKQVLADLYGEQGANFSLARTHIGACDFTLDGHYSLVSQENDTLLQTFSLDVNKDGFSSVEYPDIVDENFDLYQMIMEVDSIKKSQSDSTLRLMATAWTAPYWMKDNQKYFDKPNKYGGALLKKYYNLYSEYLLKYLQAYKEAGVDVWAISPENEPMGNDGSWESMHFTPQEEAELIGQYLGPILETNGFGDVKILGFDQNVFEVGPWTEAIYGDSSAKKYTYGMALHWYGSTYTPFPEVLDSIHALYPDKVLIHTEGCIDNLGCDAWPGVSDPAGFKESGWFKNDSFWWNANATDWAYSTPFWPEWHPKYITVHRYARFIIEGFNHWLTGFTDWNVVLDSQGGPTHVGNYCGAPVMIDTKTKEVYYTPVYDVLCLLSRAFRPGDRIVYVEQSAELADKVFVCAAEKPDGRIMLGALNTTEEPVEFNVKLGGKYCTLSLNPKAVQTALVSIK</sequence>
<dbReference type="GO" id="GO:0006680">
    <property type="term" value="P:glucosylceramide catabolic process"/>
    <property type="evidence" value="ECO:0007669"/>
    <property type="project" value="TreeGrafter"/>
</dbReference>
<reference evidence="7" key="2">
    <citation type="journal article" date="2021" name="PeerJ">
        <title>Extensive microbial diversity within the chicken gut microbiome revealed by metagenomics and culture.</title>
        <authorList>
            <person name="Gilroy R."/>
            <person name="Ravi A."/>
            <person name="Getino M."/>
            <person name="Pursley I."/>
            <person name="Horton D.L."/>
            <person name="Alikhan N.F."/>
            <person name="Baker D."/>
            <person name="Gharbi K."/>
            <person name="Hall N."/>
            <person name="Watson M."/>
            <person name="Adriaenssens E.M."/>
            <person name="Foster-Nyarko E."/>
            <person name="Jarju S."/>
            <person name="Secka A."/>
            <person name="Antonio M."/>
            <person name="Oren A."/>
            <person name="Chaudhuri R.R."/>
            <person name="La Ragione R."/>
            <person name="Hildebrand F."/>
            <person name="Pallen M.J."/>
        </authorList>
    </citation>
    <scope>NUCLEOTIDE SEQUENCE</scope>
    <source>
        <strain evidence="7">D3-1215</strain>
    </source>
</reference>
<dbReference type="InterPro" id="IPR033452">
    <property type="entry name" value="GH30_C"/>
</dbReference>
<dbReference type="InterPro" id="IPR001139">
    <property type="entry name" value="Glyco_hydro_30"/>
</dbReference>
<dbReference type="EMBL" id="JADIMR010000088">
    <property type="protein sequence ID" value="MBO8447244.1"/>
    <property type="molecule type" value="Genomic_DNA"/>
</dbReference>
<dbReference type="AlphaFoldDB" id="A0A9D9EGI9"/>
<keyword evidence="4" id="KW-0326">Glycosidase</keyword>
<feature type="domain" description="Glycosyl hydrolase family 30 TIM-barrel" evidence="5">
    <location>
        <begin position="44"/>
        <end position="325"/>
    </location>
</feature>
<evidence type="ECO:0000256" key="4">
    <source>
        <dbReference type="RuleBase" id="RU361188"/>
    </source>
</evidence>
<dbReference type="InterPro" id="IPR033453">
    <property type="entry name" value="Glyco_hydro_30_TIM-barrel"/>
</dbReference>
<dbReference type="SUPFAM" id="SSF51445">
    <property type="entry name" value="(Trans)glycosidases"/>
    <property type="match status" value="1"/>
</dbReference>
<comment type="similarity">
    <text evidence="1 4">Belongs to the glycosyl hydrolase 30 family.</text>
</comment>
<dbReference type="Pfam" id="PF02055">
    <property type="entry name" value="Glyco_hydro_30"/>
    <property type="match status" value="2"/>
</dbReference>
<accession>A0A9D9EGI9</accession>